<accession>A0A7S4BIF4</accession>
<protein>
    <recommendedName>
        <fullName evidence="6">RNA helicase</fullName>
    </recommendedName>
</protein>
<dbReference type="SMART" id="SM00490">
    <property type="entry name" value="HELICc"/>
    <property type="match status" value="1"/>
</dbReference>
<evidence type="ECO:0000256" key="1">
    <source>
        <dbReference type="ARBA" id="ARBA00022801"/>
    </source>
</evidence>
<feature type="domain" description="Helicase C-terminal" evidence="4">
    <location>
        <begin position="266"/>
        <end position="434"/>
    </location>
</feature>
<feature type="region of interest" description="Disordered" evidence="2">
    <location>
        <begin position="923"/>
        <end position="962"/>
    </location>
</feature>
<reference evidence="5" key="1">
    <citation type="submission" date="2021-01" db="EMBL/GenBank/DDBJ databases">
        <authorList>
            <person name="Corre E."/>
            <person name="Pelletier E."/>
            <person name="Niang G."/>
            <person name="Scheremetjew M."/>
            <person name="Finn R."/>
            <person name="Kale V."/>
            <person name="Holt S."/>
            <person name="Cochrane G."/>
            <person name="Meng A."/>
            <person name="Brown T."/>
            <person name="Cohen L."/>
        </authorList>
    </citation>
    <scope>NUCLEOTIDE SEQUENCE</scope>
    <source>
        <strain evidence="5">CCMP645</strain>
    </source>
</reference>
<evidence type="ECO:0000256" key="2">
    <source>
        <dbReference type="SAM" id="MobiDB-lite"/>
    </source>
</evidence>
<dbReference type="InterPro" id="IPR051363">
    <property type="entry name" value="RLR_Helicase"/>
</dbReference>
<dbReference type="InterPro" id="IPR001650">
    <property type="entry name" value="Helicase_C-like"/>
</dbReference>
<dbReference type="PROSITE" id="PS51194">
    <property type="entry name" value="HELICASE_CTER"/>
    <property type="match status" value="1"/>
</dbReference>
<evidence type="ECO:0000259" key="4">
    <source>
        <dbReference type="PROSITE" id="PS51194"/>
    </source>
</evidence>
<evidence type="ECO:0008006" key="6">
    <source>
        <dbReference type="Google" id="ProtNLM"/>
    </source>
</evidence>
<organism evidence="5">
    <name type="scientific">Chrysotila carterae</name>
    <name type="common">Marine alga</name>
    <name type="synonym">Syracosphaera carterae</name>
    <dbReference type="NCBI Taxonomy" id="13221"/>
    <lineage>
        <taxon>Eukaryota</taxon>
        <taxon>Haptista</taxon>
        <taxon>Haptophyta</taxon>
        <taxon>Prymnesiophyceae</taxon>
        <taxon>Isochrysidales</taxon>
        <taxon>Isochrysidaceae</taxon>
        <taxon>Chrysotila</taxon>
    </lineage>
</organism>
<feature type="compositionally biased region" description="Basic and acidic residues" evidence="2">
    <location>
        <begin position="929"/>
        <end position="940"/>
    </location>
</feature>
<sequence>MESESFGRCQCAVATPDILVRALMHAELRLEDVALLVIDEAHNEAGDHPYSVLMDFFYKPLPPVRRPQILALSATPVRSCNLDDPKPAWLLAAVEARLDAPCWTQEIEGLHTPRTEAVAYDRGDESAAAAAREMLRQTMRHCAPATQTAQTAAALERLGRDAARTCWHQLCKLVDGIWAELGPKAARAAADVVADGRHAGARGGEGTLFLSDELRRGWSNFTDASIALDDPEPVRTRCKQLLRAARAQLHAELAQLPHEHFSAFPKLSAITDYLRARRALKSLVFVRHRLSAWLLSKALQAAMPDEQVGCAVAAGSHAHGSSATQQACAIRAFHAPAGQGSSVLVSTPLLAEGIDVPQCDTLVLVDATGLSLGSYTQCRGRARAEKAAFGVLVPACPTNESQQTRTAAAPTQQELLTALERAAEEVKQQLLLRSAAASRFTPAPQTSLNLDDCLYDAETGALIPLCKCKDLLHSVYREKFYIPSYSTPFAPIDEFKNEANNELNAADGTADGDGGAVAAARGASASGSTRARALVAEEELEVRADFVEEGAAPFRDAATEKARALSAGHSSFVVSPDASGRGFGCTIALPRVGLCALPFASQRGLPRSITLTSPQPTKTGAKERASLLALRYLRGIGVLDANFRVVGRAQMRAEALRRARAPTVSTARQNAYAAARCQLVERKLPRAMASDETQPWVLHTLTMGGERWPLAILLRAHVRAEYADAGVWMQLRAVRRLSEGEAVSHVPLCARWLDVMRVMVRAGAEVESLPREFEHLAGDIAFERLSGEYRARRQTARRVDDEPADALSSAPPLVGGSDSGAAAASEAVARLAGDARGGVGACVGEVEAMGALRAVATRAVAASAPLPLVVVLDLDHTLWEGSCADFVGGEWVDEERTMWNAETRERLDLCEQVRTQHAQLHTTAIQTSRRRDGRRDGRRDRGARHTRTLQEGSTKGSSEHGGCTQDDERLYLYMKIAQCI</sequence>
<proteinExistence type="predicted"/>
<dbReference type="Pfam" id="PF00271">
    <property type="entry name" value="Helicase_C"/>
    <property type="match status" value="1"/>
</dbReference>
<dbReference type="InterPro" id="IPR002464">
    <property type="entry name" value="DNA/RNA_helicase_DEAH_CS"/>
</dbReference>
<dbReference type="GO" id="GO:0005737">
    <property type="term" value="C:cytoplasm"/>
    <property type="evidence" value="ECO:0007669"/>
    <property type="project" value="TreeGrafter"/>
</dbReference>
<dbReference type="Gene3D" id="3.40.50.300">
    <property type="entry name" value="P-loop containing nucleotide triphosphate hydrolases"/>
    <property type="match status" value="2"/>
</dbReference>
<dbReference type="PANTHER" id="PTHR14074:SF16">
    <property type="entry name" value="ANTIVIRAL INNATE IMMUNE RESPONSE RECEPTOR RIG-I"/>
    <property type="match status" value="1"/>
</dbReference>
<dbReference type="EMBL" id="HBIZ01029383">
    <property type="protein sequence ID" value="CAE0766082.1"/>
    <property type="molecule type" value="Transcribed_RNA"/>
</dbReference>
<dbReference type="GO" id="GO:0016787">
    <property type="term" value="F:hydrolase activity"/>
    <property type="evidence" value="ECO:0007669"/>
    <property type="project" value="UniProtKB-KW"/>
</dbReference>
<dbReference type="InterPro" id="IPR027417">
    <property type="entry name" value="P-loop_NTPase"/>
</dbReference>
<dbReference type="PROSITE" id="PS00690">
    <property type="entry name" value="DEAH_ATP_HELICASE"/>
    <property type="match status" value="1"/>
</dbReference>
<feature type="region of interest" description="Disordered" evidence="2">
    <location>
        <begin position="793"/>
        <end position="819"/>
    </location>
</feature>
<name>A0A7S4BIF4_CHRCT</name>
<keyword evidence="1" id="KW-0378">Hydrolase</keyword>
<dbReference type="AlphaFoldDB" id="A0A7S4BIF4"/>
<dbReference type="SUPFAM" id="SSF52540">
    <property type="entry name" value="P-loop containing nucleoside triphosphate hydrolases"/>
    <property type="match status" value="1"/>
</dbReference>
<dbReference type="InterPro" id="IPR014001">
    <property type="entry name" value="Helicase_ATP-bd"/>
</dbReference>
<dbReference type="PANTHER" id="PTHR14074">
    <property type="entry name" value="HELICASE WITH DEATH DOMAIN-RELATED"/>
    <property type="match status" value="1"/>
</dbReference>
<gene>
    <name evidence="5" type="ORF">PCAR00345_LOCUS18694</name>
</gene>
<evidence type="ECO:0000313" key="5">
    <source>
        <dbReference type="EMBL" id="CAE0766082.1"/>
    </source>
</evidence>
<evidence type="ECO:0000259" key="3">
    <source>
        <dbReference type="PROSITE" id="PS51192"/>
    </source>
</evidence>
<dbReference type="PROSITE" id="PS51192">
    <property type="entry name" value="HELICASE_ATP_BIND_1"/>
    <property type="match status" value="1"/>
</dbReference>
<feature type="domain" description="Helicase ATP-binding" evidence="3">
    <location>
        <begin position="1"/>
        <end position="76"/>
    </location>
</feature>